<dbReference type="GO" id="GO:0046872">
    <property type="term" value="F:metal ion binding"/>
    <property type="evidence" value="ECO:0007669"/>
    <property type="project" value="UniProtKB-KW"/>
</dbReference>
<keyword evidence="3" id="KW-0408">Iron</keyword>
<dbReference type="GO" id="GO:0051536">
    <property type="term" value="F:iron-sulfur cluster binding"/>
    <property type="evidence" value="ECO:0007669"/>
    <property type="project" value="UniProtKB-KW"/>
</dbReference>
<dbReference type="Gene3D" id="3.20.20.70">
    <property type="entry name" value="Aldolase class I"/>
    <property type="match status" value="1"/>
</dbReference>
<dbReference type="STRING" id="633148.Tagg_0295"/>
<dbReference type="HOGENOM" id="CLU_914054_0_0_2"/>
<dbReference type="InterPro" id="IPR058240">
    <property type="entry name" value="rSAM_sf"/>
</dbReference>
<evidence type="ECO:0000313" key="5">
    <source>
        <dbReference type="EMBL" id="ADG90571.1"/>
    </source>
</evidence>
<dbReference type="InterPro" id="IPR013785">
    <property type="entry name" value="Aldolase_TIM"/>
</dbReference>
<proteinExistence type="predicted"/>
<dbReference type="KEGG" id="tag:Tagg_0295"/>
<evidence type="ECO:0008006" key="7">
    <source>
        <dbReference type="Google" id="ProtNLM"/>
    </source>
</evidence>
<dbReference type="EMBL" id="CP001939">
    <property type="protein sequence ID" value="ADG90571.1"/>
    <property type="molecule type" value="Genomic_DNA"/>
</dbReference>
<dbReference type="InterPro" id="IPR007197">
    <property type="entry name" value="rSAM"/>
</dbReference>
<reference evidence="5 6" key="1">
    <citation type="journal article" date="2010" name="Stand. Genomic Sci.">
        <title>Complete genome sequence of Thermosphaera aggregans type strain (M11TL).</title>
        <authorList>
            <person name="Spring S."/>
            <person name="Rachel R."/>
            <person name="Lapidus A."/>
            <person name="Davenport K."/>
            <person name="Tice H."/>
            <person name="Copeland A."/>
            <person name="Cheng J.F."/>
            <person name="Lucas S."/>
            <person name="Chen F."/>
            <person name="Nolan M."/>
            <person name="Bruce D."/>
            <person name="Goodwin L."/>
            <person name="Pitluck S."/>
            <person name="Ivanova N."/>
            <person name="Mavromatis K."/>
            <person name="Ovchinnikova G."/>
            <person name="Pati A."/>
            <person name="Chen A."/>
            <person name="Palaniappan K."/>
            <person name="Land M."/>
            <person name="Hauser L."/>
            <person name="Chang Y.J."/>
            <person name="Jeffries C.C."/>
            <person name="Brettin T."/>
            <person name="Detter J.C."/>
            <person name="Tapia R."/>
            <person name="Han C."/>
            <person name="Heimerl T."/>
            <person name="Weikl F."/>
            <person name="Brambilla E."/>
            <person name="Goker M."/>
            <person name="Bristow J."/>
            <person name="Eisen J.A."/>
            <person name="Markowitz V."/>
            <person name="Hugenholtz P."/>
            <person name="Kyrpides N.C."/>
            <person name="Klenk H.P."/>
        </authorList>
    </citation>
    <scope>NUCLEOTIDE SEQUENCE [LARGE SCALE GENOMIC DNA]</scope>
    <source>
        <strain evidence="6">DSM 11486 / M11TL</strain>
    </source>
</reference>
<name>D5U0C1_THEAM</name>
<keyword evidence="2" id="KW-0479">Metal-binding</keyword>
<evidence type="ECO:0000256" key="2">
    <source>
        <dbReference type="ARBA" id="ARBA00022723"/>
    </source>
</evidence>
<reference key="3">
    <citation type="submission" date="2010-02" db="EMBL/GenBank/DDBJ databases">
        <title>Complete genome sequence of Thermosphaera aggregans type strain (M11TL).</title>
        <authorList>
            <consortium name="US DOE Joint Genome Institute (JGI-PGF)"/>
            <person name="Spring S."/>
            <person name="Lapidus A."/>
            <person name="Munk C."/>
            <person name="Schroeder M."/>
            <person name="Glavina Del Rio T."/>
            <person name="Tice H."/>
            <person name="Copeland A."/>
            <person name="Cheng J.-F."/>
            <person name="Lucas S."/>
            <person name="Chen F."/>
            <person name="Nolan M."/>
            <person name="Bruce D."/>
            <person name="Goodwin L."/>
            <person name="Pitluck S."/>
            <person name="Ivanova N."/>
            <person name="Mavromatis K."/>
            <person name="Ovchinnikova G."/>
            <person name="Pati A."/>
            <person name="Chen A."/>
            <person name="Palaniappan K."/>
            <person name="Land M."/>
            <person name="Hauser L."/>
            <person name="Chang Y.-J."/>
            <person name="Jeffries C.C."/>
            <person name="Brettin T."/>
            <person name="Detter J.C."/>
            <person name="Tapia R."/>
            <person name="Han C."/>
            <person name="Chain P."/>
            <person name="Heimerl T."/>
            <person name="Weik F."/>
            <person name="Goker M."/>
            <person name="Rachel R."/>
            <person name="Bristow J."/>
            <person name="Eisen J.A."/>
            <person name="Markowitz V."/>
            <person name="Hugenholtz P."/>
            <person name="Kyrpides N.C."/>
            <person name="Klenk H.-P."/>
        </authorList>
    </citation>
    <scope>NUCLEOTIDE SEQUENCE</scope>
    <source>
        <strain>DSM 11486</strain>
    </source>
</reference>
<dbReference type="AlphaFoldDB" id="D5U0C1"/>
<evidence type="ECO:0000256" key="4">
    <source>
        <dbReference type="ARBA" id="ARBA00023014"/>
    </source>
</evidence>
<keyword evidence="1" id="KW-0949">S-adenosyl-L-methionine</keyword>
<dbReference type="SUPFAM" id="SSF102114">
    <property type="entry name" value="Radical SAM enzymes"/>
    <property type="match status" value="1"/>
</dbReference>
<evidence type="ECO:0000313" key="6">
    <source>
        <dbReference type="Proteomes" id="UP000002376"/>
    </source>
</evidence>
<accession>D5U0C1</accession>
<dbReference type="GeneID" id="9165308"/>
<dbReference type="GO" id="GO:0003824">
    <property type="term" value="F:catalytic activity"/>
    <property type="evidence" value="ECO:0007669"/>
    <property type="project" value="InterPro"/>
</dbReference>
<keyword evidence="6" id="KW-1185">Reference proteome</keyword>
<evidence type="ECO:0000256" key="1">
    <source>
        <dbReference type="ARBA" id="ARBA00022691"/>
    </source>
</evidence>
<organism evidence="5 6">
    <name type="scientific">Thermosphaera aggregans (strain DSM 11486 / M11TL)</name>
    <dbReference type="NCBI Taxonomy" id="633148"/>
    <lineage>
        <taxon>Archaea</taxon>
        <taxon>Thermoproteota</taxon>
        <taxon>Thermoprotei</taxon>
        <taxon>Desulfurococcales</taxon>
        <taxon>Desulfurococcaceae</taxon>
        <taxon>Thermosphaera</taxon>
    </lineage>
</organism>
<dbReference type="eggNOG" id="arCOG00953">
    <property type="taxonomic scope" value="Archaea"/>
</dbReference>
<dbReference type="RefSeq" id="WP_013129164.1">
    <property type="nucleotide sequence ID" value="NC_014160.1"/>
</dbReference>
<sequence length="315" mass="35547">MKLGIEYVYGVHPSKCFGLTIGLDVLLPPKKCPLDCAWCPLGKTVEKTRTPIGQAPNLSKIIEELRELYEQNPLIAKKIYVWGFGDPLLIGKMPEVVATLEAENLADKVIIHTSGLLLPLHLSSRFFDQVDEVVIPFEWTSETRIGFGWEQTVSVSTFLQILADFNKKYPGKIGLEITVFKFASSLTPSLDSLREIVNQARRVGVEKVYLKTVNRHVNDRIHSVNPGLIAEYAQMFEDNGIKPVVCAESVNFEVGVRKQGLIRLVYNHILRKPLSFRELKTIYGDNGVISAENLVSMKKAVKTTWEREVYYRGVI</sequence>
<dbReference type="OrthoDB" id="17974at2157"/>
<protein>
    <recommendedName>
        <fullName evidence="7">Radical SAM protein</fullName>
    </recommendedName>
</protein>
<keyword evidence="4" id="KW-0411">Iron-sulfur</keyword>
<reference evidence="6" key="2">
    <citation type="journal article" date="2010" name="Stand. Genomic Sci.">
        <title>Complete genome sequence of Thermosphaera aggregans type strain (M11TLT).</title>
        <authorList>
            <person name="Spring S."/>
            <person name="Rachel R."/>
            <person name="Lapidus A."/>
            <person name="Davenport K."/>
            <person name="Tice H."/>
            <person name="Copeland A."/>
            <person name="Cheng J.-F."/>
            <person name="Lucas S."/>
            <person name="Chen F."/>
            <person name="Nolan M."/>
            <person name="Bruce D."/>
            <person name="Goodwin L."/>
            <person name="Pitluck S."/>
            <person name="Ivanova N."/>
            <person name="Mavromatis K."/>
            <person name="Ovchinnikova G."/>
            <person name="Pati A."/>
            <person name="Chen A."/>
            <person name="Palaniappan K."/>
            <person name="Land M."/>
            <person name="Hauser L."/>
            <person name="Chang Y.-J."/>
            <person name="Jeffries C.C."/>
            <person name="Brettin T."/>
            <person name="Detter J.C."/>
            <person name="Tapia R."/>
            <person name="Han C."/>
            <person name="Heimerl T."/>
            <person name="Weikl F."/>
            <person name="Brambilla E."/>
            <person name="Goker M."/>
            <person name="Bristow J."/>
            <person name="Eisen J.A."/>
            <person name="Markowitz V."/>
            <person name="Hugenholtz P."/>
            <person name="Kyrpides N.C."/>
            <person name="Klenk H.-P."/>
        </authorList>
    </citation>
    <scope>NUCLEOTIDE SEQUENCE [LARGE SCALE GENOMIC DNA]</scope>
    <source>
        <strain evidence="6">DSM 11486 / M11TL</strain>
    </source>
</reference>
<evidence type="ECO:0000256" key="3">
    <source>
        <dbReference type="ARBA" id="ARBA00023004"/>
    </source>
</evidence>
<gene>
    <name evidence="5" type="ordered locus">Tagg_0295</name>
</gene>
<dbReference type="Proteomes" id="UP000002376">
    <property type="component" value="Chromosome"/>
</dbReference>
<dbReference type="SFLD" id="SFLDS00029">
    <property type="entry name" value="Radical_SAM"/>
    <property type="match status" value="1"/>
</dbReference>